<reference evidence="2" key="1">
    <citation type="journal article" date="2024" name="Proc. Natl. Acad. Sci. U.S.A.">
        <title>Extraordinary preservation of gene collinearity over three hundred million years revealed in homosporous lycophytes.</title>
        <authorList>
            <person name="Li C."/>
            <person name="Wickell D."/>
            <person name="Kuo L.Y."/>
            <person name="Chen X."/>
            <person name="Nie B."/>
            <person name="Liao X."/>
            <person name="Peng D."/>
            <person name="Ji J."/>
            <person name="Jenkins J."/>
            <person name="Williams M."/>
            <person name="Shu S."/>
            <person name="Plott C."/>
            <person name="Barry K."/>
            <person name="Rajasekar S."/>
            <person name="Grimwood J."/>
            <person name="Han X."/>
            <person name="Sun S."/>
            <person name="Hou Z."/>
            <person name="He W."/>
            <person name="Dai G."/>
            <person name="Sun C."/>
            <person name="Schmutz J."/>
            <person name="Leebens-Mack J.H."/>
            <person name="Li F.W."/>
            <person name="Wang L."/>
        </authorList>
    </citation>
    <scope>NUCLEOTIDE SEQUENCE [LARGE SCALE GENOMIC DNA]</scope>
    <source>
        <strain evidence="2">cv. PW_Plant_1</strain>
    </source>
</reference>
<evidence type="ECO:0000313" key="1">
    <source>
        <dbReference type="EMBL" id="KAJ7550529.1"/>
    </source>
</evidence>
<protein>
    <submittedName>
        <fullName evidence="1">Uncharacterized protein</fullName>
    </submittedName>
</protein>
<keyword evidence="2" id="KW-1185">Reference proteome</keyword>
<evidence type="ECO:0000313" key="2">
    <source>
        <dbReference type="Proteomes" id="UP001162992"/>
    </source>
</evidence>
<comment type="caution">
    <text evidence="1">The sequence shown here is derived from an EMBL/GenBank/DDBJ whole genome shotgun (WGS) entry which is preliminary data.</text>
</comment>
<organism evidence="1 2">
    <name type="scientific">Diphasiastrum complanatum</name>
    <name type="common">Issler's clubmoss</name>
    <name type="synonym">Lycopodium complanatum</name>
    <dbReference type="NCBI Taxonomy" id="34168"/>
    <lineage>
        <taxon>Eukaryota</taxon>
        <taxon>Viridiplantae</taxon>
        <taxon>Streptophyta</taxon>
        <taxon>Embryophyta</taxon>
        <taxon>Tracheophyta</taxon>
        <taxon>Lycopodiopsida</taxon>
        <taxon>Lycopodiales</taxon>
        <taxon>Lycopodiaceae</taxon>
        <taxon>Lycopodioideae</taxon>
        <taxon>Diphasiastrum</taxon>
    </lineage>
</organism>
<proteinExistence type="predicted"/>
<name>A0ACC2D873_DIPCM</name>
<gene>
    <name evidence="1" type="ORF">O6H91_07G104900</name>
</gene>
<dbReference type="Proteomes" id="UP001162992">
    <property type="component" value="Chromosome 7"/>
</dbReference>
<sequence>MIMSSNKVLPFTVGMGVGLLFTWSACHDEIKKLKSLLNRVKSGQWKTDPERDVLPAQMCYKTSSMDWNLDTRREPNPVFLSQAKQTVPYHLNSFIDLQDAVEEDIDDDESIKSVLTEECMQKEDNIAQLEAELEAELKLMEINFMDADYVGAQIAQSAIGELDQDGFANLSNGGFTDRGLPRMHNLEHNKSYSAQAKLDLNSHPVSPRELEHRLRLLLEERQEEQIFQLHTQLQITKQKLESKEVELREWKEQVRRLVNLSSISADSDAVELSPNTRTTQNPCTREASDIFNGTQDDKDLIRSCKQQEESLMIQINKRRDSIFSFGPAFSSSEERVFCMGDYHEIDERQTVCNKELDALIKQRESGHSLENMGKSFKDHPTADSTLVERKASATMKKPEANLSSFDGCESDSNSSCISTCSTTFCNYIDALVMPPCRQQSFETMEKAEKNFLPVEKLEFSYLEPVRNSIMGRKTSRLHRKFRKKNSKV</sequence>
<accession>A0ACC2D873</accession>
<dbReference type="EMBL" id="CM055098">
    <property type="protein sequence ID" value="KAJ7550529.1"/>
    <property type="molecule type" value="Genomic_DNA"/>
</dbReference>